<protein>
    <recommendedName>
        <fullName evidence="1">DUF5615 domain-containing protein</fullName>
    </recommendedName>
</protein>
<proteinExistence type="predicted"/>
<reference evidence="2" key="1">
    <citation type="submission" date="2013-07" db="EMBL/GenBank/DDBJ databases">
        <authorList>
            <person name="McIlroy S."/>
        </authorList>
    </citation>
    <scope>NUCLEOTIDE SEQUENCE [LARGE SCALE GENOMIC DNA]</scope>
    <source>
        <strain evidence="2">Run_A_D11</strain>
    </source>
</reference>
<dbReference type="OrthoDB" id="27473at2"/>
<gene>
    <name evidence="2" type="ORF">BN873_300099</name>
</gene>
<comment type="caution">
    <text evidence="2">The sequence shown here is derived from an EMBL/GenBank/DDBJ whole genome shotgun (WGS) entry which is preliminary data.</text>
</comment>
<evidence type="ECO:0000313" key="2">
    <source>
        <dbReference type="EMBL" id="CDI02478.1"/>
    </source>
</evidence>
<dbReference type="EMBL" id="CBTJ020000037">
    <property type="protein sequence ID" value="CDI02478.1"/>
    <property type="molecule type" value="Genomic_DNA"/>
</dbReference>
<dbReference type="RefSeq" id="WP_048672714.1">
    <property type="nucleotide sequence ID" value="NZ_CBTJ020000037.1"/>
</dbReference>
<evidence type="ECO:0000259" key="1">
    <source>
        <dbReference type="Pfam" id="PF18480"/>
    </source>
</evidence>
<sequence length="127" mass="15193">MRLLQARLLTDENISPKVVEYLRNIGLDVLDTKEQIWYGTEDEELINRAYREQRFILTHDSDFGTLAINQGKPCYGILYLRLRSLKSTNVIHVCERLFHKDIEIHPYTIWVIEDTRVRIRYLMKNEP</sequence>
<evidence type="ECO:0000313" key="3">
    <source>
        <dbReference type="Proteomes" id="UP000035760"/>
    </source>
</evidence>
<keyword evidence="3" id="KW-1185">Reference proteome</keyword>
<dbReference type="STRING" id="1400863.BN873_300099"/>
<feature type="domain" description="DUF5615" evidence="1">
    <location>
        <begin position="7"/>
        <end position="105"/>
    </location>
</feature>
<dbReference type="InterPro" id="IPR041049">
    <property type="entry name" value="DUF5615"/>
</dbReference>
<dbReference type="AlphaFoldDB" id="W6MD47"/>
<organism evidence="2 3">
    <name type="scientific">Candidatus Competibacter denitrificans Run_A_D11</name>
    <dbReference type="NCBI Taxonomy" id="1400863"/>
    <lineage>
        <taxon>Bacteria</taxon>
        <taxon>Pseudomonadati</taxon>
        <taxon>Pseudomonadota</taxon>
        <taxon>Gammaproteobacteria</taxon>
        <taxon>Candidatus Competibacteraceae</taxon>
        <taxon>Candidatus Competibacter</taxon>
    </lineage>
</organism>
<dbReference type="Pfam" id="PF18480">
    <property type="entry name" value="DUF5615"/>
    <property type="match status" value="1"/>
</dbReference>
<accession>W6MD47</accession>
<dbReference type="Proteomes" id="UP000035760">
    <property type="component" value="Unassembled WGS sequence"/>
</dbReference>
<name>W6MD47_9GAMM</name>
<reference evidence="2" key="2">
    <citation type="submission" date="2014-03" db="EMBL/GenBank/DDBJ databases">
        <title>Candidatus Competibacter-lineage genomes retrieved from metagenomes reveal functional metabolic diversity.</title>
        <authorList>
            <person name="McIlroy S.J."/>
            <person name="Albertsen M."/>
            <person name="Andresen E.K."/>
            <person name="Saunders A.M."/>
            <person name="Kristiansen R."/>
            <person name="Stokholm-Bjerregaard M."/>
            <person name="Nielsen K.L."/>
            <person name="Nielsen P.H."/>
        </authorList>
    </citation>
    <scope>NUCLEOTIDE SEQUENCE</scope>
    <source>
        <strain evidence="2">Run_A_D11</strain>
    </source>
</reference>